<evidence type="ECO:0000256" key="1">
    <source>
        <dbReference type="SAM" id="Phobius"/>
    </source>
</evidence>
<proteinExistence type="predicted"/>
<dbReference type="EMBL" id="JBHUGI010000037">
    <property type="protein sequence ID" value="MFD1929661.1"/>
    <property type="molecule type" value="Genomic_DNA"/>
</dbReference>
<comment type="caution">
    <text evidence="2">The sequence shown here is derived from an EMBL/GenBank/DDBJ whole genome shotgun (WGS) entry which is preliminary data.</text>
</comment>
<keyword evidence="1" id="KW-0472">Membrane</keyword>
<dbReference type="RefSeq" id="WP_381540005.1">
    <property type="nucleotide sequence ID" value="NZ_JBHUGI010000037.1"/>
</dbReference>
<feature type="transmembrane region" description="Helical" evidence="1">
    <location>
        <begin position="48"/>
        <end position="71"/>
    </location>
</feature>
<dbReference type="Proteomes" id="UP001597218">
    <property type="component" value="Unassembled WGS sequence"/>
</dbReference>
<reference evidence="3" key="1">
    <citation type="journal article" date="2019" name="Int. J. Syst. Evol. Microbiol.">
        <title>The Global Catalogue of Microorganisms (GCM) 10K type strain sequencing project: providing services to taxonomists for standard genome sequencing and annotation.</title>
        <authorList>
            <consortium name="The Broad Institute Genomics Platform"/>
            <consortium name="The Broad Institute Genome Sequencing Center for Infectious Disease"/>
            <person name="Wu L."/>
            <person name="Ma J."/>
        </authorList>
    </citation>
    <scope>NUCLEOTIDE SEQUENCE [LARGE SCALE GENOMIC DNA]</scope>
    <source>
        <strain evidence="3">CGMCC 4.7177</strain>
    </source>
</reference>
<feature type="transmembrane region" description="Helical" evidence="1">
    <location>
        <begin position="172"/>
        <end position="190"/>
    </location>
</feature>
<evidence type="ECO:0008006" key="4">
    <source>
        <dbReference type="Google" id="ProtNLM"/>
    </source>
</evidence>
<evidence type="ECO:0000313" key="2">
    <source>
        <dbReference type="EMBL" id="MFD1929661.1"/>
    </source>
</evidence>
<keyword evidence="1" id="KW-1133">Transmembrane helix</keyword>
<feature type="transmembrane region" description="Helical" evidence="1">
    <location>
        <begin position="12"/>
        <end position="36"/>
    </location>
</feature>
<accession>A0ABW4SKP8</accession>
<sequence>MKRLYGLLKKEFALMKGWLYGTLLISIVLMAIAGIGTSTRSVEWINNSMIFGFVFLVLICIYLFIPMIVLLESLKTEWQRADIWLHSPSTIFQLFGSKVLFSGFVGLINIGTSVVLFLVYAGIFGSPVDELSFNDLIIFIAILVYSFYTISLLIMCLGLFFRVLYHLIKPTMNSFAMPVLVLLFIVLAWTNEKVKSTVLYQKITTLGPIGDPLKEPFYLEKGMFFIGPTEPVIYSGEILLSLVYLVILFVVSAVLFERKVRL</sequence>
<organism evidence="2 3">
    <name type="scientific">Sporosarcina siberiensis</name>
    <dbReference type="NCBI Taxonomy" id="1365606"/>
    <lineage>
        <taxon>Bacteria</taxon>
        <taxon>Bacillati</taxon>
        <taxon>Bacillota</taxon>
        <taxon>Bacilli</taxon>
        <taxon>Bacillales</taxon>
        <taxon>Caryophanaceae</taxon>
        <taxon>Sporosarcina</taxon>
    </lineage>
</organism>
<name>A0ABW4SKP8_9BACL</name>
<gene>
    <name evidence="2" type="ORF">ACFSFY_16600</name>
</gene>
<feature type="transmembrane region" description="Helical" evidence="1">
    <location>
        <begin position="136"/>
        <end position="160"/>
    </location>
</feature>
<feature type="transmembrane region" description="Helical" evidence="1">
    <location>
        <begin position="99"/>
        <end position="124"/>
    </location>
</feature>
<protein>
    <recommendedName>
        <fullName evidence="4">ABC-2 type transport system permease protein</fullName>
    </recommendedName>
</protein>
<keyword evidence="1" id="KW-0812">Transmembrane</keyword>
<keyword evidence="3" id="KW-1185">Reference proteome</keyword>
<evidence type="ECO:0000313" key="3">
    <source>
        <dbReference type="Proteomes" id="UP001597218"/>
    </source>
</evidence>
<feature type="transmembrane region" description="Helical" evidence="1">
    <location>
        <begin position="238"/>
        <end position="256"/>
    </location>
</feature>